<dbReference type="EMBL" id="CP008796">
    <property type="protein sequence ID" value="AIH04219.1"/>
    <property type="molecule type" value="Genomic_DNA"/>
</dbReference>
<gene>
    <name evidence="4" type="primary">rplO</name>
    <name evidence="8" type="ORF">HL41_05350</name>
</gene>
<feature type="region of interest" description="Disordered" evidence="6">
    <location>
        <begin position="1"/>
        <end position="43"/>
    </location>
</feature>
<accession>A0A075WSI0</accession>
<comment type="function">
    <text evidence="4">Binds to the 23S rRNA.</text>
</comment>
<keyword evidence="3 4" id="KW-0687">Ribonucleoprotein</keyword>
<sequence>MTLEKLKPFAGSKHREKRVGRGHGSGHGKTSCRGHKGQKAREGLDIRPWFEGGQTPLIRRVPKRGFNNIFKKEYKVVNVKDLAERFEANAVVDLESLKLKGLLKGKDKLVKLLGDGEIDKPLIVKVHAVSKTAKEKIEKAGGKVEIVKV</sequence>
<dbReference type="GO" id="GO:0022625">
    <property type="term" value="C:cytosolic large ribosomal subunit"/>
    <property type="evidence" value="ECO:0007669"/>
    <property type="project" value="TreeGrafter"/>
</dbReference>
<evidence type="ECO:0000313" key="9">
    <source>
        <dbReference type="Proteomes" id="UP000028481"/>
    </source>
</evidence>
<dbReference type="eggNOG" id="COG0200">
    <property type="taxonomic scope" value="Bacteria"/>
</dbReference>
<evidence type="ECO:0000313" key="8">
    <source>
        <dbReference type="EMBL" id="AIH04219.1"/>
    </source>
</evidence>
<name>A0A075WSI0_9BACT</name>
<protein>
    <recommendedName>
        <fullName evidence="4">Large ribosomal subunit protein uL15</fullName>
    </recommendedName>
</protein>
<dbReference type="Pfam" id="PF00828">
    <property type="entry name" value="Ribosomal_L27A"/>
    <property type="match status" value="1"/>
</dbReference>
<dbReference type="RefSeq" id="WP_038062596.1">
    <property type="nucleotide sequence ID" value="NZ_CP008796.1"/>
</dbReference>
<dbReference type="PaxDb" id="289377-HL41_05350"/>
<evidence type="ECO:0000259" key="7">
    <source>
        <dbReference type="Pfam" id="PF00828"/>
    </source>
</evidence>
<keyword evidence="4" id="KW-0694">RNA-binding</keyword>
<keyword evidence="2 4" id="KW-0689">Ribosomal protein</keyword>
<evidence type="ECO:0000256" key="3">
    <source>
        <dbReference type="ARBA" id="ARBA00023274"/>
    </source>
</evidence>
<dbReference type="AlphaFoldDB" id="A0A075WSI0"/>
<feature type="compositionally biased region" description="Basic residues" evidence="6">
    <location>
        <begin position="12"/>
        <end position="38"/>
    </location>
</feature>
<dbReference type="InterPro" id="IPR036227">
    <property type="entry name" value="Ribosomal_uL15/eL18_sf"/>
</dbReference>
<dbReference type="InterPro" id="IPR030878">
    <property type="entry name" value="Ribosomal_uL15"/>
</dbReference>
<dbReference type="HAMAP" id="MF_01341">
    <property type="entry name" value="Ribosomal_uL15"/>
    <property type="match status" value="1"/>
</dbReference>
<dbReference type="OrthoDB" id="9810293at2"/>
<evidence type="ECO:0000256" key="6">
    <source>
        <dbReference type="SAM" id="MobiDB-lite"/>
    </source>
</evidence>
<dbReference type="InterPro" id="IPR021131">
    <property type="entry name" value="Ribosomal_uL15/eL18"/>
</dbReference>
<evidence type="ECO:0000256" key="2">
    <source>
        <dbReference type="ARBA" id="ARBA00022980"/>
    </source>
</evidence>
<dbReference type="GO" id="GO:0006412">
    <property type="term" value="P:translation"/>
    <property type="evidence" value="ECO:0007669"/>
    <property type="project" value="UniProtKB-UniRule"/>
</dbReference>
<dbReference type="InterPro" id="IPR001196">
    <property type="entry name" value="Ribosomal_uL15_CS"/>
</dbReference>
<organism evidence="8 9">
    <name type="scientific">Thermodesulfobacterium commune DSM 2178</name>
    <dbReference type="NCBI Taxonomy" id="289377"/>
    <lineage>
        <taxon>Bacteria</taxon>
        <taxon>Pseudomonadati</taxon>
        <taxon>Thermodesulfobacteriota</taxon>
        <taxon>Thermodesulfobacteria</taxon>
        <taxon>Thermodesulfobacteriales</taxon>
        <taxon>Thermodesulfobacteriaceae</taxon>
        <taxon>Thermodesulfobacterium</taxon>
    </lineage>
</organism>
<dbReference type="PANTHER" id="PTHR12934:SF11">
    <property type="entry name" value="LARGE RIBOSOMAL SUBUNIT PROTEIN UL15M"/>
    <property type="match status" value="1"/>
</dbReference>
<dbReference type="PROSITE" id="PS00475">
    <property type="entry name" value="RIBOSOMAL_L15"/>
    <property type="match status" value="1"/>
</dbReference>
<keyword evidence="4" id="KW-0699">rRNA-binding</keyword>
<dbReference type="Proteomes" id="UP000028481">
    <property type="component" value="Chromosome"/>
</dbReference>
<dbReference type="PANTHER" id="PTHR12934">
    <property type="entry name" value="50S RIBOSOMAL PROTEIN L15"/>
    <property type="match status" value="1"/>
</dbReference>
<dbReference type="KEGG" id="tcm:HL41_05350"/>
<dbReference type="Gene3D" id="3.100.10.10">
    <property type="match status" value="1"/>
</dbReference>
<dbReference type="HOGENOM" id="CLU_055188_4_2_0"/>
<evidence type="ECO:0000256" key="5">
    <source>
        <dbReference type="RuleBase" id="RU003888"/>
    </source>
</evidence>
<dbReference type="STRING" id="289377.HL41_05350"/>
<comment type="similarity">
    <text evidence="1 4 5">Belongs to the universal ribosomal protein uL15 family.</text>
</comment>
<reference evidence="8 9" key="1">
    <citation type="journal article" date="2015" name="Genome Announc.">
        <title>Genome Sequence of a Sulfate-Reducing Thermophilic Bacterium, Thermodesulfobacterium commune DSM 2178T (Phylum Thermodesulfobacteria).</title>
        <authorList>
            <person name="Bhatnagar S."/>
            <person name="Badger J.H."/>
            <person name="Madupu R."/>
            <person name="Khouri H.M."/>
            <person name="O'Connor E.M."/>
            <person name="Robb F.T."/>
            <person name="Ward N.L."/>
            <person name="Eisen J.A."/>
        </authorList>
    </citation>
    <scope>NUCLEOTIDE SEQUENCE [LARGE SCALE GENOMIC DNA]</scope>
    <source>
        <strain evidence="8 9">DSM 2178</strain>
    </source>
</reference>
<feature type="domain" description="Large ribosomal subunit protein uL15/eL18" evidence="7">
    <location>
        <begin position="76"/>
        <end position="145"/>
    </location>
</feature>
<proteinExistence type="inferred from homology"/>
<dbReference type="SUPFAM" id="SSF52080">
    <property type="entry name" value="Ribosomal proteins L15p and L18e"/>
    <property type="match status" value="1"/>
</dbReference>
<evidence type="ECO:0000256" key="4">
    <source>
        <dbReference type="HAMAP-Rule" id="MF_01341"/>
    </source>
</evidence>
<keyword evidence="9" id="KW-1185">Reference proteome</keyword>
<comment type="subunit">
    <text evidence="4">Part of the 50S ribosomal subunit.</text>
</comment>
<dbReference type="GO" id="GO:0019843">
    <property type="term" value="F:rRNA binding"/>
    <property type="evidence" value="ECO:0007669"/>
    <property type="project" value="UniProtKB-UniRule"/>
</dbReference>
<dbReference type="GO" id="GO:0003735">
    <property type="term" value="F:structural constituent of ribosome"/>
    <property type="evidence" value="ECO:0007669"/>
    <property type="project" value="InterPro"/>
</dbReference>
<evidence type="ECO:0000256" key="1">
    <source>
        <dbReference type="ARBA" id="ARBA00007320"/>
    </source>
</evidence>
<dbReference type="NCBIfam" id="TIGR01071">
    <property type="entry name" value="rplO_bact"/>
    <property type="match status" value="1"/>
</dbReference>
<dbReference type="InterPro" id="IPR005749">
    <property type="entry name" value="Ribosomal_uL15_bac-type"/>
</dbReference>